<keyword evidence="9" id="KW-1185">Reference proteome</keyword>
<evidence type="ECO:0000256" key="3">
    <source>
        <dbReference type="ARBA" id="ARBA00022679"/>
    </source>
</evidence>
<organism evidence="10">
    <name type="scientific">Enterobius vermicularis</name>
    <name type="common">Human pinworm</name>
    <dbReference type="NCBI Taxonomy" id="51028"/>
    <lineage>
        <taxon>Eukaryota</taxon>
        <taxon>Metazoa</taxon>
        <taxon>Ecdysozoa</taxon>
        <taxon>Nematoda</taxon>
        <taxon>Chromadorea</taxon>
        <taxon>Rhabditida</taxon>
        <taxon>Spirurina</taxon>
        <taxon>Oxyuridomorpha</taxon>
        <taxon>Oxyuroidea</taxon>
        <taxon>Oxyuridae</taxon>
        <taxon>Enterobius</taxon>
    </lineage>
</organism>
<evidence type="ECO:0000256" key="2">
    <source>
        <dbReference type="ARBA" id="ARBA00022603"/>
    </source>
</evidence>
<evidence type="ECO:0000256" key="4">
    <source>
        <dbReference type="ARBA" id="ARBA00022691"/>
    </source>
</evidence>
<comment type="similarity">
    <text evidence="6">Belongs to the class I-like SAM-binding methyltransferase superfamily. RsmB/NOP family.</text>
</comment>
<dbReference type="AlphaFoldDB" id="A0A0N4VG82"/>
<dbReference type="PANTHER" id="PTHR22809">
    <property type="entry name" value="METHYLTRANSFERASE-RELATED"/>
    <property type="match status" value="1"/>
</dbReference>
<dbReference type="EMBL" id="UXUI01009861">
    <property type="protein sequence ID" value="VDD94424.1"/>
    <property type="molecule type" value="Genomic_DNA"/>
</dbReference>
<dbReference type="SUPFAM" id="SSF53335">
    <property type="entry name" value="S-adenosyl-L-methionine-dependent methyltransferases"/>
    <property type="match status" value="2"/>
</dbReference>
<comment type="similarity">
    <text evidence="1">Belongs to the methyltransferase superfamily. METL family.</text>
</comment>
<keyword evidence="5 6" id="KW-0694">RNA-binding</keyword>
<name>A0A0N4VG82_ENTVE</name>
<dbReference type="Pfam" id="PF01189">
    <property type="entry name" value="Methyltr_RsmB-F"/>
    <property type="match status" value="1"/>
</dbReference>
<dbReference type="Gene3D" id="3.40.50.150">
    <property type="entry name" value="Vaccinia Virus protein VP39"/>
    <property type="match status" value="2"/>
</dbReference>
<evidence type="ECO:0000256" key="6">
    <source>
        <dbReference type="PROSITE-ProRule" id="PRU01023"/>
    </source>
</evidence>
<dbReference type="InterPro" id="IPR029063">
    <property type="entry name" value="SAM-dependent_MTases_sf"/>
</dbReference>
<evidence type="ECO:0000256" key="1">
    <source>
        <dbReference type="ARBA" id="ARBA00009725"/>
    </source>
</evidence>
<dbReference type="InterPro" id="IPR001678">
    <property type="entry name" value="MeTrfase_RsmB-F_NOP2_dom"/>
</dbReference>
<feature type="binding site" evidence="6">
    <location>
        <position position="570"/>
    </location>
    <ligand>
        <name>S-adenosyl-L-methionine</name>
        <dbReference type="ChEBI" id="CHEBI:59789"/>
    </ligand>
</feature>
<feature type="domain" description="SAM-dependent MTase RsmB/NOP-type" evidence="7">
    <location>
        <begin position="405"/>
        <end position="710"/>
    </location>
</feature>
<evidence type="ECO:0000313" key="9">
    <source>
        <dbReference type="Proteomes" id="UP000274131"/>
    </source>
</evidence>
<feature type="binding site" evidence="6">
    <location>
        <position position="543"/>
    </location>
    <ligand>
        <name>S-adenosyl-L-methionine</name>
        <dbReference type="ChEBI" id="CHEBI:59789"/>
    </ligand>
</feature>
<evidence type="ECO:0000256" key="5">
    <source>
        <dbReference type="ARBA" id="ARBA00022884"/>
    </source>
</evidence>
<reference evidence="10" key="1">
    <citation type="submission" date="2017-02" db="UniProtKB">
        <authorList>
            <consortium name="WormBaseParasite"/>
        </authorList>
    </citation>
    <scope>IDENTIFICATION</scope>
</reference>
<keyword evidence="2 6" id="KW-0489">Methyltransferase</keyword>
<keyword evidence="4 6" id="KW-0949">S-adenosyl-L-methionine</keyword>
<dbReference type="WBParaSite" id="EVEC_0000977801-mRNA-1">
    <property type="protein sequence ID" value="EVEC_0000977801-mRNA-1"/>
    <property type="gene ID" value="EVEC_0000977801"/>
</dbReference>
<dbReference type="InterPro" id="IPR049560">
    <property type="entry name" value="MeTrfase_RsmB-F_NOP2_cat"/>
</dbReference>
<evidence type="ECO:0000313" key="10">
    <source>
        <dbReference type="WBParaSite" id="EVEC_0000977801-mRNA-1"/>
    </source>
</evidence>
<dbReference type="Gene3D" id="3.30.70.1170">
    <property type="entry name" value="Sun protein, domain 3"/>
    <property type="match status" value="1"/>
</dbReference>
<dbReference type="InterPro" id="IPR049561">
    <property type="entry name" value="NSUN5_7_fdxn-like"/>
</dbReference>
<dbReference type="PRINTS" id="PR02008">
    <property type="entry name" value="RCMTFAMILY"/>
</dbReference>
<sequence length="713" mass="81489">MDVLEKRKQFGTRYLINESETFDYNAWDNVEWSEEQLQEAMSKIAEQKKFMVDVEKAGTLVDNPRIQWENFYGKHGGKFFMNRNWILTEFPELNTQNSLIVNNGIQVSEHSLQILEVGCGVGNTVFPLLNNTKSGHLFVHCCDYSSKAIEILKQNANYNEDVCHAFVWDISKKTTDEIPDESLDIILCIYVISAIPPGLHNKALQNLCRLLKPGGLLLFKDYGQYDLTQLRFKKDRMIDDNLYCRGDGTLVTYFTQEELDKLFTSCGLVRILNIVDRRLIMFMDDLYYSSAEIVRQALNKERSVRSAVYESSFKNKKQLLRICCETLKNRVYFDRLLAHNALKPLLKHPTYEHFSIVYVLLYEYLFGNGLRRCSKKLSGPITALKEVISQQAAEQKSASSDFLETPLTIERSCPRYARINTLKWPIEDAVKALSDDNWVVKDMLAEGSFDNFRKSIAKMESSEVFRDPHIGQLLVFHPCTDLHEYWMVEQGYLLLQDKASCISSILLNPAPGSEVIDVCAAPGMKTSHLSAIMKNEGRILAIDKATTRLENMRNILEKAGVTNVSLQCGDCLRLNTDDELHSKIEYALVDPPCSGSGIVKRLDSVVNSRGDISQSRLRSLSNLQAMILKHTLKLPSLKRVVYSTCSTYTEENEEVIQEDESLSKKFKLKRIFPSWELRGSADFSFGQKCMRAAPEITLTNGFFIAVLQRRKKK</sequence>
<dbReference type="OrthoDB" id="417697at2759"/>
<dbReference type="Pfam" id="PF21148">
    <property type="entry name" value="NSUN5_fdxn-like"/>
    <property type="match status" value="1"/>
</dbReference>
<keyword evidence="3 6" id="KW-0808">Transferase</keyword>
<dbReference type="STRING" id="51028.A0A0N4VG82"/>
<feature type="active site" description="Nucleophile" evidence="6">
    <location>
        <position position="645"/>
    </location>
</feature>
<comment type="caution">
    <text evidence="6">Lacks conserved residue(s) required for the propagation of feature annotation.</text>
</comment>
<dbReference type="InterPro" id="IPR026113">
    <property type="entry name" value="METTL2/6/8-like"/>
</dbReference>
<accession>A0A0N4VG82</accession>
<dbReference type="InterPro" id="IPR023267">
    <property type="entry name" value="RCMT"/>
</dbReference>
<evidence type="ECO:0000313" key="8">
    <source>
        <dbReference type="EMBL" id="VDD94424.1"/>
    </source>
</evidence>
<dbReference type="GO" id="GO:0001510">
    <property type="term" value="P:RNA methylation"/>
    <property type="evidence" value="ECO:0007669"/>
    <property type="project" value="InterPro"/>
</dbReference>
<dbReference type="CDD" id="cd02440">
    <property type="entry name" value="AdoMet_MTases"/>
    <property type="match status" value="1"/>
</dbReference>
<proteinExistence type="inferred from homology"/>
<dbReference type="GO" id="GO:0003723">
    <property type="term" value="F:RNA binding"/>
    <property type="evidence" value="ECO:0007669"/>
    <property type="project" value="UniProtKB-UniRule"/>
</dbReference>
<evidence type="ECO:0000259" key="7">
    <source>
        <dbReference type="PROSITE" id="PS51686"/>
    </source>
</evidence>
<feature type="binding site" evidence="6">
    <location>
        <position position="590"/>
    </location>
    <ligand>
        <name>S-adenosyl-L-methionine</name>
        <dbReference type="ChEBI" id="CHEBI:59789"/>
    </ligand>
</feature>
<dbReference type="GO" id="GO:0052735">
    <property type="term" value="F:tRNA (cytidine-3-)-methyltransferase activity"/>
    <property type="evidence" value="ECO:0007669"/>
    <property type="project" value="TreeGrafter"/>
</dbReference>
<gene>
    <name evidence="8" type="ORF">EVEC_LOCUS9175</name>
</gene>
<protein>
    <submittedName>
        <fullName evidence="10">SAM_MT_RSMB_NOP domain-containing protein</fullName>
    </submittedName>
</protein>
<dbReference type="Pfam" id="PF13489">
    <property type="entry name" value="Methyltransf_23"/>
    <property type="match status" value="1"/>
</dbReference>
<dbReference type="Proteomes" id="UP000274131">
    <property type="component" value="Unassembled WGS sequence"/>
</dbReference>
<reference evidence="8 9" key="2">
    <citation type="submission" date="2018-10" db="EMBL/GenBank/DDBJ databases">
        <authorList>
            <consortium name="Pathogen Informatics"/>
        </authorList>
    </citation>
    <scope>NUCLEOTIDE SEQUENCE [LARGE SCALE GENOMIC DNA]</scope>
</reference>
<dbReference type="PROSITE" id="PS51686">
    <property type="entry name" value="SAM_MT_RSMB_NOP"/>
    <property type="match status" value="1"/>
</dbReference>
<dbReference type="PANTHER" id="PTHR22809:SF11">
    <property type="entry name" value="TRNA N(3)-METHYLCYTIDINE METHYLTRANSFERASE METTL2"/>
    <property type="match status" value="1"/>
</dbReference>